<proteinExistence type="predicted"/>
<dbReference type="GO" id="GO:0005886">
    <property type="term" value="C:plasma membrane"/>
    <property type="evidence" value="ECO:0007669"/>
    <property type="project" value="TreeGrafter"/>
</dbReference>
<evidence type="ECO:0000256" key="5">
    <source>
        <dbReference type="SAM" id="Phobius"/>
    </source>
</evidence>
<dbReference type="AlphaFoldDB" id="A0A6A7YAR9"/>
<keyword evidence="7" id="KW-1185">Reference proteome</keyword>
<dbReference type="GO" id="GO:0046583">
    <property type="term" value="F:monoatomic cation efflux transmembrane transporter activity"/>
    <property type="evidence" value="ECO:0007669"/>
    <property type="project" value="TreeGrafter"/>
</dbReference>
<evidence type="ECO:0000313" key="7">
    <source>
        <dbReference type="Proteomes" id="UP000332515"/>
    </source>
</evidence>
<organism evidence="6 7">
    <name type="scientific">Segnochrobactrum spirostomi</name>
    <dbReference type="NCBI Taxonomy" id="2608987"/>
    <lineage>
        <taxon>Bacteria</taxon>
        <taxon>Pseudomonadati</taxon>
        <taxon>Pseudomonadota</taxon>
        <taxon>Alphaproteobacteria</taxon>
        <taxon>Hyphomicrobiales</taxon>
        <taxon>Segnochrobactraceae</taxon>
        <taxon>Segnochrobactrum</taxon>
    </lineage>
</organism>
<comment type="caution">
    <text evidence="6">The sequence shown here is derived from an EMBL/GenBank/DDBJ whole genome shotgun (WGS) entry which is preliminary data.</text>
</comment>
<feature type="transmembrane region" description="Helical" evidence="5">
    <location>
        <begin position="41"/>
        <end position="62"/>
    </location>
</feature>
<dbReference type="InterPro" id="IPR038665">
    <property type="entry name" value="Voltage-dep_anion_channel_sf"/>
</dbReference>
<keyword evidence="4 5" id="KW-0472">Membrane</keyword>
<feature type="transmembrane region" description="Helical" evidence="5">
    <location>
        <begin position="223"/>
        <end position="243"/>
    </location>
</feature>
<evidence type="ECO:0000256" key="1">
    <source>
        <dbReference type="ARBA" id="ARBA00004141"/>
    </source>
</evidence>
<protein>
    <submittedName>
        <fullName evidence="6">Dicarboxylate transporter/tellurite-resistance protein TehA</fullName>
    </submittedName>
</protein>
<dbReference type="Gene3D" id="1.50.10.150">
    <property type="entry name" value="Voltage-dependent anion channel"/>
    <property type="match status" value="1"/>
</dbReference>
<dbReference type="Pfam" id="PF03595">
    <property type="entry name" value="SLAC1"/>
    <property type="match status" value="1"/>
</dbReference>
<feature type="transmembrane region" description="Helical" evidence="5">
    <location>
        <begin position="74"/>
        <end position="94"/>
    </location>
</feature>
<feature type="transmembrane region" description="Helical" evidence="5">
    <location>
        <begin position="279"/>
        <end position="301"/>
    </location>
</feature>
<feature type="transmembrane region" description="Helical" evidence="5">
    <location>
        <begin position="165"/>
        <end position="186"/>
    </location>
</feature>
<dbReference type="Proteomes" id="UP000332515">
    <property type="component" value="Unassembled WGS sequence"/>
</dbReference>
<feature type="transmembrane region" description="Helical" evidence="5">
    <location>
        <begin position="198"/>
        <end position="217"/>
    </location>
</feature>
<dbReference type="InterPro" id="IPR052951">
    <property type="entry name" value="Tellurite_res_ion_channel"/>
</dbReference>
<dbReference type="PANTHER" id="PTHR37955">
    <property type="entry name" value="TELLURITE RESISTANCE PROTEIN TEHA"/>
    <property type="match status" value="1"/>
</dbReference>
<reference evidence="6 7" key="1">
    <citation type="submission" date="2019-09" db="EMBL/GenBank/DDBJ databases">
        <title>Segnochrobactrum spirostomi gen. nov., sp. nov., isolated from the ciliate Spirostomum cf. yagiui and description of a novel family, Segnochrobactraceae fam. nov. within the order Rhizobiales of the class Alphaproteobacteria.</title>
        <authorList>
            <person name="Akter S."/>
            <person name="Shazib S.U.A."/>
            <person name="Shin M.K."/>
        </authorList>
    </citation>
    <scope>NUCLEOTIDE SEQUENCE [LARGE SCALE GENOMIC DNA]</scope>
    <source>
        <strain evidence="6 7">Sp-1</strain>
    </source>
</reference>
<keyword evidence="3 5" id="KW-1133">Transmembrane helix</keyword>
<evidence type="ECO:0000256" key="2">
    <source>
        <dbReference type="ARBA" id="ARBA00022692"/>
    </source>
</evidence>
<dbReference type="NCBIfam" id="NF008032">
    <property type="entry name" value="PRK10764.1"/>
    <property type="match status" value="1"/>
</dbReference>
<evidence type="ECO:0000313" key="6">
    <source>
        <dbReference type="EMBL" id="MQT15108.1"/>
    </source>
</evidence>
<dbReference type="RefSeq" id="WP_153489503.1">
    <property type="nucleotide sequence ID" value="NZ_VWNA01000003.1"/>
</dbReference>
<comment type="subcellular location">
    <subcellularLocation>
        <location evidence="1">Membrane</location>
        <topology evidence="1">Multi-pass membrane protein</topology>
    </subcellularLocation>
</comment>
<dbReference type="PANTHER" id="PTHR37955:SF1">
    <property type="entry name" value="DEP DOMAIN-CONTAINING PROTEIN"/>
    <property type="match status" value="1"/>
</dbReference>
<dbReference type="CDD" id="cd09324">
    <property type="entry name" value="TDT_TehA"/>
    <property type="match status" value="1"/>
</dbReference>
<keyword evidence="2 5" id="KW-0812">Transmembrane</keyword>
<gene>
    <name evidence="6" type="primary">tehA</name>
    <name evidence="6" type="ORF">F0357_21100</name>
</gene>
<accession>A0A6A7YAR9</accession>
<dbReference type="EMBL" id="VWNA01000003">
    <property type="protein sequence ID" value="MQT15108.1"/>
    <property type="molecule type" value="Genomic_DNA"/>
</dbReference>
<dbReference type="InterPro" id="IPR004695">
    <property type="entry name" value="SLAC1/Mae1/Ssu1/TehA"/>
</dbReference>
<evidence type="ECO:0000256" key="4">
    <source>
        <dbReference type="ARBA" id="ARBA00023136"/>
    </source>
</evidence>
<feature type="transmembrane region" description="Helical" evidence="5">
    <location>
        <begin position="255"/>
        <end position="273"/>
    </location>
</feature>
<evidence type="ECO:0000256" key="3">
    <source>
        <dbReference type="ARBA" id="ARBA00022989"/>
    </source>
</evidence>
<feature type="transmembrane region" description="Helical" evidence="5">
    <location>
        <begin position="139"/>
        <end position="159"/>
    </location>
</feature>
<feature type="transmembrane region" description="Helical" evidence="5">
    <location>
        <begin position="100"/>
        <end position="119"/>
    </location>
</feature>
<name>A0A6A7YAR9_9HYPH</name>
<sequence>MRLPAIPASFFGMVLGLSGLGVAWRAAHRVWGLPAAIGETLMALAALVWLAVSVLYVLKWVFRREAARQELDHPVQCCFVGLMGVATMLVGGAAQQPYSAAVALVLFALGAAFTLGFALWRTGGLWRGGRDHAHSTPVLYLPAVAGSYVVAAVAGGLGFTDWGQIAFGAGLFSWLAIESVLLHRLITLDSLPAPMRPLLGIQLAPAPVGAVAYLSVTNGPPDVFAHAMIGYGLLQALIVIRLLPWLRQAPFAPSYWAYTFGVAALSVAPLRLLERGDGGAIGILAPILFVGANLVVGLVAIGTLRLAVAGRLLPKAEPASTAPTVANGEVVTAGSTGR</sequence>
<dbReference type="InterPro" id="IPR039264">
    <property type="entry name" value="TehA"/>
</dbReference>